<dbReference type="EMBL" id="CP021377">
    <property type="protein sequence ID" value="ART82595.1"/>
    <property type="molecule type" value="Genomic_DNA"/>
</dbReference>
<dbReference type="Gene3D" id="1.20.120.330">
    <property type="entry name" value="Nucleotidyltransferases domain 2"/>
    <property type="match status" value="1"/>
</dbReference>
<proteinExistence type="predicted"/>
<dbReference type="KEGG" id="opf:CBP31_08160"/>
<sequence length="132" mass="15079">MFATSAQKIAATRTEIDHRNAASRAYYALYHAALELMLEEFAEIKRYPRVGVHQCLIKHLEEVGKSGGSGRITAELGTDLSEMLTLVKRLRTHADYKLKRHFRESDAIMSIDYAHEYLDKIDCLPPKKLSSR</sequence>
<accession>A0A1Y0D6B1</accession>
<evidence type="ECO:0000313" key="1">
    <source>
        <dbReference type="EMBL" id="ART82595.1"/>
    </source>
</evidence>
<evidence type="ECO:0008006" key="3">
    <source>
        <dbReference type="Google" id="ProtNLM"/>
    </source>
</evidence>
<organism evidence="1 2">
    <name type="scientific">Oceanisphaera profunda</name>
    <dbReference type="NCBI Taxonomy" id="1416627"/>
    <lineage>
        <taxon>Bacteria</taxon>
        <taxon>Pseudomonadati</taxon>
        <taxon>Pseudomonadota</taxon>
        <taxon>Gammaproteobacteria</taxon>
        <taxon>Aeromonadales</taxon>
        <taxon>Aeromonadaceae</taxon>
        <taxon>Oceanisphaera</taxon>
    </lineage>
</organism>
<gene>
    <name evidence="1" type="ORF">CBP31_08160</name>
</gene>
<protein>
    <recommendedName>
        <fullName evidence="3">HEPN domain-containing protein</fullName>
    </recommendedName>
</protein>
<dbReference type="Proteomes" id="UP000243937">
    <property type="component" value="Chromosome"/>
</dbReference>
<dbReference type="AlphaFoldDB" id="A0A1Y0D6B1"/>
<reference evidence="1 2" key="1">
    <citation type="journal article" date="2014" name="Int. J. Syst. Evol. Microbiol.">
        <title>Oceanisphaera profunda sp. nov., a marine bacterium isolated from deep-sea sediment, and emended description of the genus Oceanisphaera.</title>
        <authorList>
            <person name="Xu Z."/>
            <person name="Zhang X.Y."/>
            <person name="Su H.N."/>
            <person name="Yu Z.C."/>
            <person name="Liu C."/>
            <person name="Li H."/>
            <person name="Chen X.L."/>
            <person name="Song X.Y."/>
            <person name="Xie B.B."/>
            <person name="Qin Q.L."/>
            <person name="Zhou B.C."/>
            <person name="Shi M."/>
            <person name="Huang Y."/>
            <person name="Zhang Y.Z."/>
        </authorList>
    </citation>
    <scope>NUCLEOTIDE SEQUENCE [LARGE SCALE GENOMIC DNA]</scope>
    <source>
        <strain evidence="1 2">SM1222</strain>
    </source>
</reference>
<name>A0A1Y0D6B1_9GAMM</name>
<evidence type="ECO:0000313" key="2">
    <source>
        <dbReference type="Proteomes" id="UP000243937"/>
    </source>
</evidence>
<keyword evidence="2" id="KW-1185">Reference proteome</keyword>